<dbReference type="PATRIC" id="fig|89059.3.peg.1735"/>
<protein>
    <submittedName>
        <fullName evidence="2">ABC transporter, substrate binding protein</fullName>
    </submittedName>
</protein>
<dbReference type="NCBIfam" id="NF041285">
    <property type="entry name" value="ABC_SBP_TrpX"/>
    <property type="match status" value="1"/>
</dbReference>
<organism evidence="2 3">
    <name type="scientific">Ligilactobacillus acidipiscis</name>
    <dbReference type="NCBI Taxonomy" id="89059"/>
    <lineage>
        <taxon>Bacteria</taxon>
        <taxon>Bacillati</taxon>
        <taxon>Bacillota</taxon>
        <taxon>Bacilli</taxon>
        <taxon>Lactobacillales</taxon>
        <taxon>Lactobacillaceae</taxon>
        <taxon>Ligilactobacillus</taxon>
    </lineage>
</organism>
<comment type="caution">
    <text evidence="2">The sequence shown here is derived from an EMBL/GenBank/DDBJ whole genome shotgun (WGS) entry which is preliminary data.</text>
</comment>
<feature type="chain" id="PRO_5006419327" evidence="1">
    <location>
        <begin position="30"/>
        <end position="337"/>
    </location>
</feature>
<dbReference type="PANTHER" id="PTHR35271:SF1">
    <property type="entry name" value="ABC TRANSPORTER, SUBSTRATE-BINDING LIPOPROTEIN"/>
    <property type="match status" value="1"/>
</dbReference>
<dbReference type="PANTHER" id="PTHR35271">
    <property type="entry name" value="ABC TRANSPORTER, SUBSTRATE-BINDING LIPOPROTEIN-RELATED"/>
    <property type="match status" value="1"/>
</dbReference>
<dbReference type="InterPro" id="IPR007487">
    <property type="entry name" value="ABC_transpt-TYRBP-like"/>
</dbReference>
<proteinExistence type="predicted"/>
<dbReference type="AlphaFoldDB" id="A0A0R2K810"/>
<dbReference type="Proteomes" id="UP000051491">
    <property type="component" value="Unassembled WGS sequence"/>
</dbReference>
<dbReference type="CDD" id="cd06325">
    <property type="entry name" value="PBP1_ABC_unchar_transporter"/>
    <property type="match status" value="1"/>
</dbReference>
<dbReference type="InterPro" id="IPR028082">
    <property type="entry name" value="Peripla_BP_I"/>
</dbReference>
<reference evidence="2 3" key="1">
    <citation type="journal article" date="2015" name="Genome Announc.">
        <title>Expanding the biotechnology potential of lactobacilli through comparative genomics of 213 strains and associated genera.</title>
        <authorList>
            <person name="Sun Z."/>
            <person name="Harris H.M."/>
            <person name="McCann A."/>
            <person name="Guo C."/>
            <person name="Argimon S."/>
            <person name="Zhang W."/>
            <person name="Yang X."/>
            <person name="Jeffery I.B."/>
            <person name="Cooney J.C."/>
            <person name="Kagawa T.F."/>
            <person name="Liu W."/>
            <person name="Song Y."/>
            <person name="Salvetti E."/>
            <person name="Wrobel A."/>
            <person name="Rasinkangas P."/>
            <person name="Parkhill J."/>
            <person name="Rea M.C."/>
            <person name="O'Sullivan O."/>
            <person name="Ritari J."/>
            <person name="Douillard F.P."/>
            <person name="Paul Ross R."/>
            <person name="Yang R."/>
            <person name="Briner A.E."/>
            <person name="Felis G.E."/>
            <person name="de Vos W.M."/>
            <person name="Barrangou R."/>
            <person name="Klaenhammer T.R."/>
            <person name="Caufield P.W."/>
            <person name="Cui Y."/>
            <person name="Zhang H."/>
            <person name="O'Toole P.W."/>
        </authorList>
    </citation>
    <scope>NUCLEOTIDE SEQUENCE [LARGE SCALE GENOMIC DNA]</scope>
    <source>
        <strain evidence="2 3">DSM 15353</strain>
    </source>
</reference>
<evidence type="ECO:0000256" key="1">
    <source>
        <dbReference type="SAM" id="SignalP"/>
    </source>
</evidence>
<keyword evidence="1" id="KW-0732">Signal</keyword>
<dbReference type="EMBL" id="JQBK01000051">
    <property type="protein sequence ID" value="KRN82404.1"/>
    <property type="molecule type" value="Genomic_DNA"/>
</dbReference>
<sequence length="337" mass="35914">MKNMKRITAFIGAIAAFLAVALFTQPAQNDNTKLSQQKKIKIGVLQLVSHPALDQIHAGIITGLKDEGFKEKKNITIEFQNAQGDQSNLKTMAQQIADRDDILFGIATPAAQALVNSANKTTPIIMAGISDPAGSGLVKSEKHPGANVTGSSGDSPLEKQLKLIQDIMPQAKKVGVIYTSSDAGGQSNAKKFVKLVKKAGLQPKVYTIANTNDMQQISQQMAGQVDAIYAPQDNGVASSMKTLVNNANQAGKPVFPAADTMVKDGGTAAYAIDQHDLGRLAGQMAGRVLKGKKTATYPVGFVVKGKYVLNQEQIDKLHIKIPAKIMQQAQKNGKVIK</sequence>
<feature type="signal peptide" evidence="1">
    <location>
        <begin position="1"/>
        <end position="29"/>
    </location>
</feature>
<accession>A0A0R2K810</accession>
<dbReference type="Gene3D" id="3.40.50.2300">
    <property type="match status" value="2"/>
</dbReference>
<dbReference type="STRING" id="89059.LAC1533_2091"/>
<dbReference type="SUPFAM" id="SSF53822">
    <property type="entry name" value="Periplasmic binding protein-like I"/>
    <property type="match status" value="1"/>
</dbReference>
<evidence type="ECO:0000313" key="3">
    <source>
        <dbReference type="Proteomes" id="UP000051491"/>
    </source>
</evidence>
<evidence type="ECO:0000313" key="2">
    <source>
        <dbReference type="EMBL" id="KRN82404.1"/>
    </source>
</evidence>
<name>A0A0R2K810_9LACO</name>
<gene>
    <name evidence="2" type="ORF">IV43_GL001627</name>
</gene>
<dbReference type="InterPro" id="IPR047776">
    <property type="entry name" value="ABC_SBP_TrpX-like"/>
</dbReference>
<dbReference type="Pfam" id="PF04392">
    <property type="entry name" value="ABC_sub_bind"/>
    <property type="match status" value="1"/>
</dbReference>